<dbReference type="InterPro" id="IPR036388">
    <property type="entry name" value="WH-like_DNA-bd_sf"/>
</dbReference>
<dbReference type="SUPFAM" id="SSF46894">
    <property type="entry name" value="C-terminal effector domain of the bipartite response regulators"/>
    <property type="match status" value="1"/>
</dbReference>
<proteinExistence type="predicted"/>
<dbReference type="InterPro" id="IPR011990">
    <property type="entry name" value="TPR-like_helical_dom_sf"/>
</dbReference>
<keyword evidence="1" id="KW-0472">Membrane</keyword>
<keyword evidence="3" id="KW-0238">DNA-binding</keyword>
<dbReference type="Gene3D" id="1.25.40.10">
    <property type="entry name" value="Tetratricopeptide repeat domain"/>
    <property type="match status" value="2"/>
</dbReference>
<protein>
    <submittedName>
        <fullName evidence="3">DNA-binding CsgD family transcriptional regulator</fullName>
    </submittedName>
</protein>
<dbReference type="InterPro" id="IPR000792">
    <property type="entry name" value="Tscrpt_reg_LuxR_C"/>
</dbReference>
<keyword evidence="1" id="KW-0812">Transmembrane</keyword>
<dbReference type="Gene3D" id="1.10.10.10">
    <property type="entry name" value="Winged helix-like DNA-binding domain superfamily/Winged helix DNA-binding domain"/>
    <property type="match status" value="1"/>
</dbReference>
<evidence type="ECO:0000313" key="4">
    <source>
        <dbReference type="Proteomes" id="UP001549146"/>
    </source>
</evidence>
<keyword evidence="1" id="KW-1133">Transmembrane helix</keyword>
<dbReference type="SUPFAM" id="SSF48452">
    <property type="entry name" value="TPR-like"/>
    <property type="match status" value="2"/>
</dbReference>
<feature type="transmembrane region" description="Helical" evidence="1">
    <location>
        <begin position="340"/>
        <end position="360"/>
    </location>
</feature>
<dbReference type="SMART" id="SM00028">
    <property type="entry name" value="TPR"/>
    <property type="match status" value="3"/>
</dbReference>
<gene>
    <name evidence="3" type="ORF">ABID46_001262</name>
</gene>
<dbReference type="GO" id="GO:0003677">
    <property type="term" value="F:DNA binding"/>
    <property type="evidence" value="ECO:0007669"/>
    <property type="project" value="UniProtKB-KW"/>
</dbReference>
<reference evidence="3 4" key="1">
    <citation type="submission" date="2024-06" db="EMBL/GenBank/DDBJ databases">
        <title>Genomic Encyclopedia of Type Strains, Phase IV (KMG-IV): sequencing the most valuable type-strain genomes for metagenomic binning, comparative biology and taxonomic classification.</title>
        <authorList>
            <person name="Goeker M."/>
        </authorList>
    </citation>
    <scope>NUCLEOTIDE SEQUENCE [LARGE SCALE GENOMIC DNA]</scope>
    <source>
        <strain evidence="3 4">DSM 29388</strain>
    </source>
</reference>
<dbReference type="EMBL" id="JBEPMO010000005">
    <property type="protein sequence ID" value="MET3731688.1"/>
    <property type="molecule type" value="Genomic_DNA"/>
</dbReference>
<feature type="domain" description="HTH luxR-type" evidence="2">
    <location>
        <begin position="438"/>
        <end position="495"/>
    </location>
</feature>
<dbReference type="InterPro" id="IPR019734">
    <property type="entry name" value="TPR_rpt"/>
</dbReference>
<comment type="caution">
    <text evidence="3">The sequence shown here is derived from an EMBL/GenBank/DDBJ whole genome shotgun (WGS) entry which is preliminary data.</text>
</comment>
<evidence type="ECO:0000259" key="2">
    <source>
        <dbReference type="SMART" id="SM00421"/>
    </source>
</evidence>
<dbReference type="Proteomes" id="UP001549146">
    <property type="component" value="Unassembled WGS sequence"/>
</dbReference>
<sequence>MSYYLRVVVSLIFLCCHIFGVAQTSKKSLDEIDNLLDSSRVASNNLKFDKSFSFAEESLNLSQRINYQNGIAWSYFQMGQAQSLLSNYNKAMDFLNLSENKNQMAKDQFLQYEIHRIKGRIYGNLELYDKAVVQLKKGLKIIPSTKRTQDEKKYLEVLINENLYVTYNMLNKLDSAYQYMNANKYLLKNVEATYAKTSQTSLYTFLGNYFSNLNEVDSASYYFQLSDDFAKENQIHYTNFNDQYWADFLFKQNKKDSAILLYKRAAEHLEELKNLAPLPELYTKIVEYFESIGEEEMARTYKVKSLEIEKLLNDNKFQVIQTELKSVEKDRDQKLGILKIAQYSILGIIILISIYLIYFFKFLKPRISKLKNESKDSAEAILKNENSKLAKIEIAKSDEDKNWQFEDLIELAKENSPGFLARFQDIYPEFMRSLLEIQPNLHPSELTLCAYIYLNFTTKEIAKFTFTSPRTVQTRKYNLRKKLQIPTEEDLYIWMRKLSC</sequence>
<dbReference type="SMART" id="SM00421">
    <property type="entry name" value="HTH_LUXR"/>
    <property type="match status" value="1"/>
</dbReference>
<accession>A0ABV2LW06</accession>
<keyword evidence="4" id="KW-1185">Reference proteome</keyword>
<evidence type="ECO:0000256" key="1">
    <source>
        <dbReference type="SAM" id="Phobius"/>
    </source>
</evidence>
<name>A0ABV2LW06_9FLAO</name>
<evidence type="ECO:0000313" key="3">
    <source>
        <dbReference type="EMBL" id="MET3731688.1"/>
    </source>
</evidence>
<dbReference type="RefSeq" id="WP_354508187.1">
    <property type="nucleotide sequence ID" value="NZ_JBEPMO010000005.1"/>
</dbReference>
<organism evidence="3 4">
    <name type="scientific">Moheibacter stercoris</name>
    <dbReference type="NCBI Taxonomy" id="1628251"/>
    <lineage>
        <taxon>Bacteria</taxon>
        <taxon>Pseudomonadati</taxon>
        <taxon>Bacteroidota</taxon>
        <taxon>Flavobacteriia</taxon>
        <taxon>Flavobacteriales</taxon>
        <taxon>Weeksellaceae</taxon>
        <taxon>Moheibacter</taxon>
    </lineage>
</organism>
<dbReference type="InterPro" id="IPR016032">
    <property type="entry name" value="Sig_transdc_resp-reg_C-effctor"/>
</dbReference>